<evidence type="ECO:0000256" key="1">
    <source>
        <dbReference type="ARBA" id="ARBA00005447"/>
    </source>
</evidence>
<dbReference type="InterPro" id="IPR035957">
    <property type="entry name" value="Crust_neurohorm_sf"/>
</dbReference>
<accession>A0A0R3S0F2</accession>
<dbReference type="SUPFAM" id="SSF81778">
    <property type="entry name" value="Crustacean CHH/MIH/GIH neurohormone"/>
    <property type="match status" value="1"/>
</dbReference>
<dbReference type="Gene3D" id="1.10.2010.10">
    <property type="entry name" value="Crustacean CHH/MIH/GIH neurohormone"/>
    <property type="match status" value="1"/>
</dbReference>
<dbReference type="Proteomes" id="UP000050640">
    <property type="component" value="Unplaced"/>
</dbReference>
<evidence type="ECO:0000313" key="2">
    <source>
        <dbReference type="Proteomes" id="UP000050640"/>
    </source>
</evidence>
<evidence type="ECO:0000313" key="3">
    <source>
        <dbReference type="WBParaSite" id="EEL_0000809801-mRNA-1"/>
    </source>
</evidence>
<dbReference type="AlphaFoldDB" id="A0A0R3S0F2"/>
<name>A0A0R3S0F2_9BILA</name>
<comment type="similarity">
    <text evidence="1">Belongs to the arthropod CHH/MIH/GIH/VIH hormone family.</text>
</comment>
<organism evidence="2 3">
    <name type="scientific">Elaeophora elaphi</name>
    <dbReference type="NCBI Taxonomy" id="1147741"/>
    <lineage>
        <taxon>Eukaryota</taxon>
        <taxon>Metazoa</taxon>
        <taxon>Ecdysozoa</taxon>
        <taxon>Nematoda</taxon>
        <taxon>Chromadorea</taxon>
        <taxon>Rhabditida</taxon>
        <taxon>Spirurina</taxon>
        <taxon>Spiruromorpha</taxon>
        <taxon>Filarioidea</taxon>
        <taxon>Onchocercidae</taxon>
        <taxon>Elaeophora</taxon>
    </lineage>
</organism>
<sequence length="115" mass="13626">MLITIGQQMGVVNSRIEWNSKRIPWLIIFISLHLVMPVRSFMQQSYHRNGLHENAVSDLHLMDLLKRSAEKNWEEIDPNCGIYRHQSLHAVMDRVCELCHEMFSYEENSLRAECR</sequence>
<dbReference type="STRING" id="1147741.A0A0R3S0F2"/>
<reference evidence="3" key="1">
    <citation type="submission" date="2017-02" db="UniProtKB">
        <authorList>
            <consortium name="WormBaseParasite"/>
        </authorList>
    </citation>
    <scope>IDENTIFICATION</scope>
</reference>
<protein>
    <submittedName>
        <fullName evidence="3">CHHC U11-48K-type domain-containing protein</fullName>
    </submittedName>
</protein>
<proteinExistence type="inferred from homology"/>
<dbReference type="WBParaSite" id="EEL_0000809801-mRNA-1">
    <property type="protein sequence ID" value="EEL_0000809801-mRNA-1"/>
    <property type="gene ID" value="EEL_0000809801"/>
</dbReference>
<keyword evidence="2" id="KW-1185">Reference proteome</keyword>